<dbReference type="Proteomes" id="UP000281118">
    <property type="component" value="Unassembled WGS sequence"/>
</dbReference>
<name>A0A433MKL6_9BURK</name>
<evidence type="ECO:0000313" key="5">
    <source>
        <dbReference type="Proteomes" id="UP000281118"/>
    </source>
</evidence>
<protein>
    <submittedName>
        <fullName evidence="4">TetR family transcriptional regulator</fullName>
    </submittedName>
</protein>
<dbReference type="InterPro" id="IPR050109">
    <property type="entry name" value="HTH-type_TetR-like_transc_reg"/>
</dbReference>
<dbReference type="GO" id="GO:0000976">
    <property type="term" value="F:transcription cis-regulatory region binding"/>
    <property type="evidence" value="ECO:0007669"/>
    <property type="project" value="TreeGrafter"/>
</dbReference>
<dbReference type="Gene3D" id="1.10.357.10">
    <property type="entry name" value="Tetracycline Repressor, domain 2"/>
    <property type="match status" value="1"/>
</dbReference>
<dbReference type="SUPFAM" id="SSF46689">
    <property type="entry name" value="Homeodomain-like"/>
    <property type="match status" value="1"/>
</dbReference>
<dbReference type="PROSITE" id="PS50977">
    <property type="entry name" value="HTH_TETR_2"/>
    <property type="match status" value="1"/>
</dbReference>
<sequence>MDISSISELPARERILRTAHDLFYADGIRATGIDRVIAASGVTKVTFYRHYPSKDDLVRAFLDHRHGLWMAWFVDALGRLGAQQRIGGGQALEVLADAMAEWFADPAFRGCAFINSVVEVGGSVSGASDISREHKREMVEVIAGLLPESLESPRRMAVAQAAALGVDGAIVKAQMGGAALAREAVDDLRRLIQALAATLPASTAATSRPSA</sequence>
<evidence type="ECO:0000256" key="2">
    <source>
        <dbReference type="PROSITE-ProRule" id="PRU00335"/>
    </source>
</evidence>
<dbReference type="AlphaFoldDB" id="A0A433MKL6"/>
<evidence type="ECO:0000259" key="3">
    <source>
        <dbReference type="PROSITE" id="PS50977"/>
    </source>
</evidence>
<dbReference type="SUPFAM" id="SSF48498">
    <property type="entry name" value="Tetracyclin repressor-like, C-terminal domain"/>
    <property type="match status" value="1"/>
</dbReference>
<comment type="caution">
    <text evidence="4">The sequence shown here is derived from an EMBL/GenBank/DDBJ whole genome shotgun (WGS) entry which is preliminary data.</text>
</comment>
<feature type="DNA-binding region" description="H-T-H motif" evidence="2">
    <location>
        <begin position="32"/>
        <end position="51"/>
    </location>
</feature>
<dbReference type="Pfam" id="PF00440">
    <property type="entry name" value="TetR_N"/>
    <property type="match status" value="1"/>
</dbReference>
<proteinExistence type="predicted"/>
<organism evidence="4 5">
    <name type="scientific">Variovorax guangxiensis</name>
    <dbReference type="NCBI Taxonomy" id="1775474"/>
    <lineage>
        <taxon>Bacteria</taxon>
        <taxon>Pseudomonadati</taxon>
        <taxon>Pseudomonadota</taxon>
        <taxon>Betaproteobacteria</taxon>
        <taxon>Burkholderiales</taxon>
        <taxon>Comamonadaceae</taxon>
        <taxon>Variovorax</taxon>
    </lineage>
</organism>
<keyword evidence="1 2" id="KW-0238">DNA-binding</keyword>
<dbReference type="PANTHER" id="PTHR30055:SF200">
    <property type="entry name" value="HTH-TYPE TRANSCRIPTIONAL REPRESSOR BDCR"/>
    <property type="match status" value="1"/>
</dbReference>
<dbReference type="InterPro" id="IPR001647">
    <property type="entry name" value="HTH_TetR"/>
</dbReference>
<dbReference type="GO" id="GO:0003700">
    <property type="term" value="F:DNA-binding transcription factor activity"/>
    <property type="evidence" value="ECO:0007669"/>
    <property type="project" value="TreeGrafter"/>
</dbReference>
<dbReference type="InterPro" id="IPR009057">
    <property type="entry name" value="Homeodomain-like_sf"/>
</dbReference>
<dbReference type="InterPro" id="IPR036271">
    <property type="entry name" value="Tet_transcr_reg_TetR-rel_C_sf"/>
</dbReference>
<dbReference type="PRINTS" id="PR00455">
    <property type="entry name" value="HTHTETR"/>
</dbReference>
<dbReference type="RefSeq" id="WP_126022570.1">
    <property type="nucleotide sequence ID" value="NZ_RXFT01000006.1"/>
</dbReference>
<dbReference type="OrthoDB" id="116240at2"/>
<feature type="domain" description="HTH tetR-type" evidence="3">
    <location>
        <begin position="9"/>
        <end position="69"/>
    </location>
</feature>
<evidence type="ECO:0000313" key="4">
    <source>
        <dbReference type="EMBL" id="RUR68423.1"/>
    </source>
</evidence>
<reference evidence="4 5" key="1">
    <citation type="submission" date="2018-12" db="EMBL/GenBank/DDBJ databases">
        <title>The genome sequences of Variovorax guangxiensis DSM 27352.</title>
        <authorList>
            <person name="Gao J."/>
            <person name="Sun J."/>
        </authorList>
    </citation>
    <scope>NUCLEOTIDE SEQUENCE [LARGE SCALE GENOMIC DNA]</scope>
    <source>
        <strain evidence="4 5">DSM 27352</strain>
    </source>
</reference>
<dbReference type="PANTHER" id="PTHR30055">
    <property type="entry name" value="HTH-TYPE TRANSCRIPTIONAL REGULATOR RUTR"/>
    <property type="match status" value="1"/>
</dbReference>
<evidence type="ECO:0000256" key="1">
    <source>
        <dbReference type="ARBA" id="ARBA00023125"/>
    </source>
</evidence>
<gene>
    <name evidence="4" type="ORF">EJP67_15285</name>
</gene>
<accession>A0A433MKL6</accession>
<dbReference type="EMBL" id="RXFT01000006">
    <property type="protein sequence ID" value="RUR68423.1"/>
    <property type="molecule type" value="Genomic_DNA"/>
</dbReference>